<sequence length="321" mass="34728">MKGKSADLRQDEGIFPRTTKDWTLMQLIRRKSIAGCSVGRMAVGAAVWGQGDKMMTSNDTSGTSPPSMAKCDRWPALESDAEVYTALLHTLLSPSSTPSDTRTPSCPFFFQDVFSLDDDYLGFVHGETLALILAYDDRALNPSQESPPDPQLPIAPIFIKQLPVLDNACGTIALLHAIINTLPASTIPSSSLLAKFVSPIQAGETSFTSESLGIRLDAHEGIRAAHCEHAAQGQSEQVQGDAVRYHFICLIPNPLSPYPAVLELDGLKAHPIIHVGGSENGKKGETFLQMGAMVLKREFLAQFSNADETQINVLALVREDP</sequence>
<evidence type="ECO:0000256" key="6">
    <source>
        <dbReference type="ARBA" id="ARBA00022807"/>
    </source>
</evidence>
<reference evidence="10 11" key="1">
    <citation type="journal article" date="2014" name="Mol. Plant">
        <title>Chromosome Scale Genome Assembly and Transcriptome Profiling of Nannochloropsis gaditana in Nitrogen Depletion.</title>
        <authorList>
            <person name="Corteggiani Carpinelli E."/>
            <person name="Telatin A."/>
            <person name="Vitulo N."/>
            <person name="Forcato C."/>
            <person name="D'Angelo M."/>
            <person name="Schiavon R."/>
            <person name="Vezzi A."/>
            <person name="Giacometti G.M."/>
            <person name="Morosinotto T."/>
            <person name="Valle G."/>
        </authorList>
    </citation>
    <scope>NUCLEOTIDE SEQUENCE [LARGE SCALE GENOMIC DNA]</scope>
    <source>
        <strain evidence="10 11">B-31</strain>
    </source>
</reference>
<evidence type="ECO:0000256" key="2">
    <source>
        <dbReference type="ARBA" id="ARBA00009326"/>
    </source>
</evidence>
<protein>
    <recommendedName>
        <fullName evidence="8">Ubiquitin carboxyl-terminal hydrolase</fullName>
        <ecNumber evidence="8">3.4.19.12</ecNumber>
    </recommendedName>
</protein>
<feature type="site" description="Transition state stabilizer" evidence="7">
    <location>
        <position position="161"/>
    </location>
</feature>
<feature type="domain" description="UCH catalytic" evidence="9">
    <location>
        <begin position="73"/>
        <end position="318"/>
    </location>
</feature>
<feature type="active site" description="Nucleophile" evidence="7">
    <location>
        <position position="169"/>
    </location>
</feature>
<dbReference type="OrthoDB" id="427186at2759"/>
<accession>W7TWF4</accession>
<dbReference type="PANTHER" id="PTHR10589:SF17">
    <property type="entry name" value="UBIQUITIN CARBOXYL-TERMINAL HYDROLASE"/>
    <property type="match status" value="1"/>
</dbReference>
<proteinExistence type="inferred from homology"/>
<evidence type="ECO:0000259" key="9">
    <source>
        <dbReference type="PROSITE" id="PS52048"/>
    </source>
</evidence>
<comment type="caution">
    <text evidence="10">The sequence shown here is derived from an EMBL/GenBank/DDBJ whole genome shotgun (WGS) entry which is preliminary data.</text>
</comment>
<comment type="catalytic activity">
    <reaction evidence="1 7 8">
        <text>Thiol-dependent hydrolysis of ester, thioester, amide, peptide and isopeptide bonds formed by the C-terminal Gly of ubiquitin (a 76-residue protein attached to proteins as an intracellular targeting signal).</text>
        <dbReference type="EC" id="3.4.19.12"/>
    </reaction>
</comment>
<evidence type="ECO:0000256" key="3">
    <source>
        <dbReference type="ARBA" id="ARBA00022670"/>
    </source>
</evidence>
<dbReference type="Proteomes" id="UP000019335">
    <property type="component" value="Chromosome 12"/>
</dbReference>
<dbReference type="SUPFAM" id="SSF54001">
    <property type="entry name" value="Cysteine proteinases"/>
    <property type="match status" value="1"/>
</dbReference>
<organism evidence="10 11">
    <name type="scientific">Nannochloropsis gaditana</name>
    <dbReference type="NCBI Taxonomy" id="72520"/>
    <lineage>
        <taxon>Eukaryota</taxon>
        <taxon>Sar</taxon>
        <taxon>Stramenopiles</taxon>
        <taxon>Ochrophyta</taxon>
        <taxon>Eustigmatophyceae</taxon>
        <taxon>Eustigmatales</taxon>
        <taxon>Monodopsidaceae</taxon>
        <taxon>Nannochloropsis</taxon>
    </lineage>
</organism>
<dbReference type="PROSITE" id="PS52048">
    <property type="entry name" value="UCH_DOMAIN"/>
    <property type="match status" value="1"/>
</dbReference>
<dbReference type="InterPro" id="IPR001578">
    <property type="entry name" value="Peptidase_C12_UCH"/>
</dbReference>
<name>W7TWF4_9STRA</name>
<dbReference type="InterPro" id="IPR036959">
    <property type="entry name" value="Peptidase_C12_UCH_sf"/>
</dbReference>
<keyword evidence="6 7" id="KW-0788">Thiol protease</keyword>
<comment type="similarity">
    <text evidence="2 7 8">Belongs to the peptidase C12 family.</text>
</comment>
<evidence type="ECO:0000313" key="10">
    <source>
        <dbReference type="EMBL" id="EWM24936.1"/>
    </source>
</evidence>
<dbReference type="GO" id="GO:0004843">
    <property type="term" value="F:cysteine-type deubiquitinase activity"/>
    <property type="evidence" value="ECO:0007669"/>
    <property type="project" value="UniProtKB-UniRule"/>
</dbReference>
<keyword evidence="4 7" id="KW-0833">Ubl conjugation pathway</keyword>
<dbReference type="Pfam" id="PF01088">
    <property type="entry name" value="Peptidase_C12"/>
    <property type="match status" value="1"/>
</dbReference>
<dbReference type="EMBL" id="AZIL01001067">
    <property type="protein sequence ID" value="EWM24936.1"/>
    <property type="molecule type" value="Genomic_DNA"/>
</dbReference>
<evidence type="ECO:0000256" key="8">
    <source>
        <dbReference type="RuleBase" id="RU361215"/>
    </source>
</evidence>
<evidence type="ECO:0000256" key="7">
    <source>
        <dbReference type="PROSITE-ProRule" id="PRU01393"/>
    </source>
</evidence>
<evidence type="ECO:0000256" key="4">
    <source>
        <dbReference type="ARBA" id="ARBA00022786"/>
    </source>
</evidence>
<evidence type="ECO:0000313" key="11">
    <source>
        <dbReference type="Proteomes" id="UP000019335"/>
    </source>
</evidence>
<dbReference type="InterPro" id="IPR038765">
    <property type="entry name" value="Papain-like_cys_pep_sf"/>
</dbReference>
<keyword evidence="5 7" id="KW-0378">Hydrolase</keyword>
<dbReference type="EC" id="3.4.19.12" evidence="8"/>
<feature type="site" description="Important for enzyme activity" evidence="7">
    <location>
        <position position="265"/>
    </location>
</feature>
<keyword evidence="11" id="KW-1185">Reference proteome</keyword>
<dbReference type="GO" id="GO:0006511">
    <property type="term" value="P:ubiquitin-dependent protein catabolic process"/>
    <property type="evidence" value="ECO:0007669"/>
    <property type="project" value="UniProtKB-UniRule"/>
</dbReference>
<dbReference type="GO" id="GO:0016579">
    <property type="term" value="P:protein deubiquitination"/>
    <property type="evidence" value="ECO:0007669"/>
    <property type="project" value="TreeGrafter"/>
</dbReference>
<dbReference type="GO" id="GO:0005737">
    <property type="term" value="C:cytoplasm"/>
    <property type="evidence" value="ECO:0007669"/>
    <property type="project" value="TreeGrafter"/>
</dbReference>
<dbReference type="PANTHER" id="PTHR10589">
    <property type="entry name" value="UBIQUITIN CARBOXYL-TERMINAL HYDROLASE"/>
    <property type="match status" value="1"/>
</dbReference>
<keyword evidence="3 7" id="KW-0645">Protease</keyword>
<dbReference type="Gene3D" id="3.40.532.10">
    <property type="entry name" value="Peptidase C12, ubiquitin carboxyl-terminal hydrolase"/>
    <property type="match status" value="1"/>
</dbReference>
<evidence type="ECO:0000256" key="1">
    <source>
        <dbReference type="ARBA" id="ARBA00000707"/>
    </source>
</evidence>
<feature type="active site" description="Proton donor" evidence="7">
    <location>
        <position position="246"/>
    </location>
</feature>
<dbReference type="AlphaFoldDB" id="W7TWF4"/>
<gene>
    <name evidence="10" type="ORF">Naga_100086g15</name>
</gene>
<dbReference type="PRINTS" id="PR00707">
    <property type="entry name" value="UBCTHYDRLASE"/>
</dbReference>
<evidence type="ECO:0000256" key="5">
    <source>
        <dbReference type="ARBA" id="ARBA00022801"/>
    </source>
</evidence>